<feature type="domain" description="HTH lacI-type" evidence="5">
    <location>
        <begin position="5"/>
        <end position="60"/>
    </location>
</feature>
<keyword evidence="3" id="KW-0238">DNA-binding</keyword>
<dbReference type="Gene3D" id="1.10.260.40">
    <property type="entry name" value="lambda repressor-like DNA-binding domains"/>
    <property type="match status" value="1"/>
</dbReference>
<evidence type="ECO:0000256" key="2">
    <source>
        <dbReference type="ARBA" id="ARBA00023015"/>
    </source>
</evidence>
<keyword evidence="4" id="KW-0804">Transcription</keyword>
<dbReference type="InterPro" id="IPR000843">
    <property type="entry name" value="HTH_LacI"/>
</dbReference>
<dbReference type="PANTHER" id="PTHR30146:SF148">
    <property type="entry name" value="HTH-TYPE TRANSCRIPTIONAL REPRESSOR PURR-RELATED"/>
    <property type="match status" value="1"/>
</dbReference>
<dbReference type="SMART" id="SM00354">
    <property type="entry name" value="HTH_LACI"/>
    <property type="match status" value="1"/>
</dbReference>
<dbReference type="Gene3D" id="3.40.50.2300">
    <property type="match status" value="2"/>
</dbReference>
<dbReference type="Pfam" id="PF00356">
    <property type="entry name" value="LacI"/>
    <property type="match status" value="1"/>
</dbReference>
<name>A0A1I2QQH9_9LACO</name>
<dbReference type="SUPFAM" id="SSF53822">
    <property type="entry name" value="Periplasmic binding protein-like I"/>
    <property type="match status" value="1"/>
</dbReference>
<evidence type="ECO:0000256" key="3">
    <source>
        <dbReference type="ARBA" id="ARBA00023125"/>
    </source>
</evidence>
<dbReference type="InterPro" id="IPR028082">
    <property type="entry name" value="Peripla_BP_I"/>
</dbReference>
<dbReference type="NCBIfam" id="NF047341">
    <property type="entry name" value="lactose_RbsR"/>
    <property type="match status" value="1"/>
</dbReference>
<dbReference type="InterPro" id="IPR001761">
    <property type="entry name" value="Peripla_BP/Lac1_sug-bd_dom"/>
</dbReference>
<dbReference type="GO" id="GO:0000976">
    <property type="term" value="F:transcription cis-regulatory region binding"/>
    <property type="evidence" value="ECO:0007669"/>
    <property type="project" value="TreeGrafter"/>
</dbReference>
<dbReference type="OrthoDB" id="9775106at2"/>
<organism evidence="6 7">
    <name type="scientific">Ligilactobacillus ruminis DSM 20403 = NBRC 102161</name>
    <dbReference type="NCBI Taxonomy" id="1423798"/>
    <lineage>
        <taxon>Bacteria</taxon>
        <taxon>Bacillati</taxon>
        <taxon>Bacillota</taxon>
        <taxon>Bacilli</taxon>
        <taxon>Lactobacillales</taxon>
        <taxon>Lactobacillaceae</taxon>
        <taxon>Ligilactobacillus</taxon>
    </lineage>
</organism>
<dbReference type="Pfam" id="PF00532">
    <property type="entry name" value="Peripla_BP_1"/>
    <property type="match status" value="1"/>
</dbReference>
<gene>
    <name evidence="6" type="ORF">SAMN02910432_00756</name>
</gene>
<dbReference type="SUPFAM" id="SSF47413">
    <property type="entry name" value="lambda repressor-like DNA-binding domains"/>
    <property type="match status" value="1"/>
</dbReference>
<evidence type="ECO:0000256" key="1">
    <source>
        <dbReference type="ARBA" id="ARBA00022491"/>
    </source>
</evidence>
<dbReference type="PRINTS" id="PR00036">
    <property type="entry name" value="HTHLACI"/>
</dbReference>
<accession>A0A1I2QQH9</accession>
<evidence type="ECO:0000313" key="7">
    <source>
        <dbReference type="Proteomes" id="UP000182635"/>
    </source>
</evidence>
<dbReference type="PROSITE" id="PS00356">
    <property type="entry name" value="HTH_LACI_1"/>
    <property type="match status" value="1"/>
</dbReference>
<proteinExistence type="predicted"/>
<dbReference type="EMBL" id="FOPI01000010">
    <property type="protein sequence ID" value="SFG30250.1"/>
    <property type="molecule type" value="Genomic_DNA"/>
</dbReference>
<dbReference type="AlphaFoldDB" id="A0A1I2QQH9"/>
<keyword evidence="2" id="KW-0805">Transcription regulation</keyword>
<dbReference type="PANTHER" id="PTHR30146">
    <property type="entry name" value="LACI-RELATED TRANSCRIPTIONAL REPRESSOR"/>
    <property type="match status" value="1"/>
</dbReference>
<dbReference type="InterPro" id="IPR010982">
    <property type="entry name" value="Lambda_DNA-bd_dom_sf"/>
</dbReference>
<protein>
    <submittedName>
        <fullName evidence="6">Transcriptional regulator, LacI family</fullName>
    </submittedName>
</protein>
<dbReference type="CDD" id="cd01392">
    <property type="entry name" value="HTH_LacI"/>
    <property type="match status" value="1"/>
</dbReference>
<sequence length="335" mass="37269">MTNRVTIRDVARYADVSMSTVSQILNGKANRFSNDTRQKVLYARDALGYVPDFNARNLITNSVKTIGVIVPDIGNPFFSTFIKSIEFLAMEQNCISLILSSNDNQELERKHLEQLINRSIDGIIIASPSIGQTEIDNQLKKNRIPYLLIDQNPIADGDRVMTDDFNGAELAVNHLAQLGHRKIAMIMAKKPSDNLKRRFLGYKQALNSNGLEFDEKLVISTEMSKIGGMNAANKLIKTDATAVLTVNDEVAIGLYHGLNLLGKSVPDDYSVVGYDNIDLDEYLAPPLTSISQPIHELGATVFKKLIERIKNPDLPQTEIMLPVKLVKRNSTKKLS</sequence>
<reference evidence="7" key="1">
    <citation type="submission" date="2016-10" db="EMBL/GenBank/DDBJ databases">
        <authorList>
            <person name="Varghese N."/>
            <person name="Submissions S."/>
        </authorList>
    </citation>
    <scope>NUCLEOTIDE SEQUENCE [LARGE SCALE GENOMIC DNA]</scope>
    <source>
        <strain evidence="7">DSM 20403</strain>
    </source>
</reference>
<dbReference type="RefSeq" id="WP_014074009.1">
    <property type="nucleotide sequence ID" value="NZ_AYYL01000007.1"/>
</dbReference>
<evidence type="ECO:0000313" key="6">
    <source>
        <dbReference type="EMBL" id="SFG30250.1"/>
    </source>
</evidence>
<dbReference type="Proteomes" id="UP000182635">
    <property type="component" value="Unassembled WGS sequence"/>
</dbReference>
<dbReference type="GeneID" id="29803281"/>
<evidence type="ECO:0000259" key="5">
    <source>
        <dbReference type="PROSITE" id="PS50932"/>
    </source>
</evidence>
<evidence type="ECO:0000256" key="4">
    <source>
        <dbReference type="ARBA" id="ARBA00023163"/>
    </source>
</evidence>
<keyword evidence="1" id="KW-0678">Repressor</keyword>
<dbReference type="GO" id="GO:0003700">
    <property type="term" value="F:DNA-binding transcription factor activity"/>
    <property type="evidence" value="ECO:0007669"/>
    <property type="project" value="TreeGrafter"/>
</dbReference>
<dbReference type="PROSITE" id="PS50932">
    <property type="entry name" value="HTH_LACI_2"/>
    <property type="match status" value="1"/>
</dbReference>